<feature type="transmembrane region" description="Helical" evidence="6">
    <location>
        <begin position="117"/>
        <end position="135"/>
    </location>
</feature>
<comment type="similarity">
    <text evidence="2">Belongs to the EamA transporter family.</text>
</comment>
<proteinExistence type="inferred from homology"/>
<dbReference type="Proteomes" id="UP001596116">
    <property type="component" value="Unassembled WGS sequence"/>
</dbReference>
<evidence type="ECO:0000313" key="8">
    <source>
        <dbReference type="EMBL" id="MFC6034183.1"/>
    </source>
</evidence>
<evidence type="ECO:0000256" key="3">
    <source>
        <dbReference type="ARBA" id="ARBA00022692"/>
    </source>
</evidence>
<evidence type="ECO:0000259" key="7">
    <source>
        <dbReference type="Pfam" id="PF00892"/>
    </source>
</evidence>
<evidence type="ECO:0000256" key="6">
    <source>
        <dbReference type="SAM" id="Phobius"/>
    </source>
</evidence>
<feature type="transmembrane region" description="Helical" evidence="6">
    <location>
        <begin position="12"/>
        <end position="31"/>
    </location>
</feature>
<evidence type="ECO:0000313" key="9">
    <source>
        <dbReference type="Proteomes" id="UP001596116"/>
    </source>
</evidence>
<feature type="transmembrane region" description="Helical" evidence="6">
    <location>
        <begin position="37"/>
        <end position="55"/>
    </location>
</feature>
<comment type="caution">
    <text evidence="8">The sequence shown here is derived from an EMBL/GenBank/DDBJ whole genome shotgun (WGS) entry which is preliminary data.</text>
</comment>
<feature type="transmembrane region" description="Helical" evidence="6">
    <location>
        <begin position="178"/>
        <end position="196"/>
    </location>
</feature>
<keyword evidence="3 6" id="KW-0812">Transmembrane</keyword>
<feature type="transmembrane region" description="Helical" evidence="6">
    <location>
        <begin position="242"/>
        <end position="262"/>
    </location>
</feature>
<evidence type="ECO:0000256" key="4">
    <source>
        <dbReference type="ARBA" id="ARBA00022989"/>
    </source>
</evidence>
<feature type="transmembrane region" description="Helical" evidence="6">
    <location>
        <begin position="216"/>
        <end position="235"/>
    </location>
</feature>
<feature type="transmembrane region" description="Helical" evidence="6">
    <location>
        <begin position="268"/>
        <end position="286"/>
    </location>
</feature>
<dbReference type="PANTHER" id="PTHR32322">
    <property type="entry name" value="INNER MEMBRANE TRANSPORTER"/>
    <property type="match status" value="1"/>
</dbReference>
<organism evidence="8 9">
    <name type="scientific">Hyphococcus aureus</name>
    <dbReference type="NCBI Taxonomy" id="2666033"/>
    <lineage>
        <taxon>Bacteria</taxon>
        <taxon>Pseudomonadati</taxon>
        <taxon>Pseudomonadota</taxon>
        <taxon>Alphaproteobacteria</taxon>
        <taxon>Parvularculales</taxon>
        <taxon>Parvularculaceae</taxon>
        <taxon>Hyphococcus</taxon>
    </lineage>
</organism>
<accession>A0ABW1KQS6</accession>
<keyword evidence="9" id="KW-1185">Reference proteome</keyword>
<feature type="domain" description="EamA" evidence="7">
    <location>
        <begin position="10"/>
        <end position="134"/>
    </location>
</feature>
<evidence type="ECO:0000256" key="5">
    <source>
        <dbReference type="ARBA" id="ARBA00023136"/>
    </source>
</evidence>
<dbReference type="InterPro" id="IPR050638">
    <property type="entry name" value="AA-Vitamin_Transporters"/>
</dbReference>
<dbReference type="InterPro" id="IPR000620">
    <property type="entry name" value="EamA_dom"/>
</dbReference>
<keyword evidence="4 6" id="KW-1133">Transmembrane helix</keyword>
<feature type="transmembrane region" description="Helical" evidence="6">
    <location>
        <begin position="147"/>
        <end position="166"/>
    </location>
</feature>
<reference evidence="8 9" key="1">
    <citation type="submission" date="2024-09" db="EMBL/GenBank/DDBJ databases">
        <authorList>
            <person name="Zhang Z.-H."/>
        </authorList>
    </citation>
    <scope>NUCLEOTIDE SEQUENCE [LARGE SCALE GENOMIC DNA]</scope>
    <source>
        <strain evidence="8 9">HHTR114</strain>
    </source>
</reference>
<evidence type="ECO:0000256" key="1">
    <source>
        <dbReference type="ARBA" id="ARBA00004141"/>
    </source>
</evidence>
<sequence length="306" mass="32308">MVSPLSVREISILLLICVIWGFHFVVIKTAVGVMPPIFYAAIRMVLVAAILSRFLTWRKGEMRFVLIGGVCIGALNYALMFTGMKFATASAAAIAIELNVPFSTMLAFLFLNDRPGLPRILGIAFAFAGVAVIALGGDGGGGEHVGLGVGLVAAGAFSEAVGAVIVKRTTAFKPHELLAWFSLVGAVILSGMTLVFEDGQLDALQHSDKLFLVGAILYSALGASLFGHTAYYWLLQRLPISVVAPSVLLTTVCAVFFGVLLMGDPFGVRMMVGGFMTLCGVGLVLLRNVKKQAKNDALVQPQGEGA</sequence>
<dbReference type="RefSeq" id="WP_379923924.1">
    <property type="nucleotide sequence ID" value="NZ_JBHPON010000001.1"/>
</dbReference>
<feature type="domain" description="EamA" evidence="7">
    <location>
        <begin position="147"/>
        <end position="285"/>
    </location>
</feature>
<dbReference type="SUPFAM" id="SSF103481">
    <property type="entry name" value="Multidrug resistance efflux transporter EmrE"/>
    <property type="match status" value="2"/>
</dbReference>
<dbReference type="EMBL" id="JBHPON010000001">
    <property type="protein sequence ID" value="MFC6034183.1"/>
    <property type="molecule type" value="Genomic_DNA"/>
</dbReference>
<dbReference type="PANTHER" id="PTHR32322:SF2">
    <property type="entry name" value="EAMA DOMAIN-CONTAINING PROTEIN"/>
    <property type="match status" value="1"/>
</dbReference>
<feature type="transmembrane region" description="Helical" evidence="6">
    <location>
        <begin position="86"/>
        <end position="110"/>
    </location>
</feature>
<evidence type="ECO:0000256" key="2">
    <source>
        <dbReference type="ARBA" id="ARBA00007362"/>
    </source>
</evidence>
<feature type="transmembrane region" description="Helical" evidence="6">
    <location>
        <begin position="62"/>
        <end position="80"/>
    </location>
</feature>
<gene>
    <name evidence="8" type="ORF">ACFMB1_01435</name>
</gene>
<protein>
    <submittedName>
        <fullName evidence="8">DMT family transporter</fullName>
    </submittedName>
</protein>
<comment type="subcellular location">
    <subcellularLocation>
        <location evidence="1">Membrane</location>
        <topology evidence="1">Multi-pass membrane protein</topology>
    </subcellularLocation>
</comment>
<dbReference type="Pfam" id="PF00892">
    <property type="entry name" value="EamA"/>
    <property type="match status" value="2"/>
</dbReference>
<keyword evidence="5 6" id="KW-0472">Membrane</keyword>
<dbReference type="InterPro" id="IPR037185">
    <property type="entry name" value="EmrE-like"/>
</dbReference>
<name>A0ABW1KQS6_9PROT</name>